<sequence length="293" mass="34048">MVLELDAFIYELKIHLYLNYCNQIIHYLDISQDPNTTNEYLLVMQYANGGDLQNYLKNNFNNLTCYGVLMWEISSEYPPFKEFNDATICAIIINKACENTIPDTPKDYEKLYKKCWDQEPEKRPTITEILEEFSKMSFINKPIKINSNMFELINNKLNNKVKVINYDELIDLEPLDEGGFGSIIKATWSKTNNYAVCKRLTDTSIFKCDDDKLGVLVKEPEQRPIIKEVLKNFLKMGFGRKIDDETTKNIITEHTNNISDPDLQVGDSIQYVTYDELDGQDTSYDQQLDTNID</sequence>
<feature type="domain" description="Serine-threonine/tyrosine-protein kinase catalytic" evidence="1">
    <location>
        <begin position="65"/>
        <end position="132"/>
    </location>
</feature>
<dbReference type="SUPFAM" id="SSF56112">
    <property type="entry name" value="Protein kinase-like (PK-like)"/>
    <property type="match status" value="1"/>
</dbReference>
<feature type="non-terminal residue" evidence="2">
    <location>
        <position position="293"/>
    </location>
</feature>
<dbReference type="AlphaFoldDB" id="A0A9N8WBG3"/>
<dbReference type="EMBL" id="CAJVPP010000412">
    <property type="protein sequence ID" value="CAG8480168.1"/>
    <property type="molecule type" value="Genomic_DNA"/>
</dbReference>
<dbReference type="InterPro" id="IPR011009">
    <property type="entry name" value="Kinase-like_dom_sf"/>
</dbReference>
<reference evidence="2" key="1">
    <citation type="submission" date="2021-06" db="EMBL/GenBank/DDBJ databases">
        <authorList>
            <person name="Kallberg Y."/>
            <person name="Tangrot J."/>
            <person name="Rosling A."/>
        </authorList>
    </citation>
    <scope>NUCLEOTIDE SEQUENCE</scope>
    <source>
        <strain evidence="2">87-6 pot B 2015</strain>
    </source>
</reference>
<dbReference type="InterPro" id="IPR001245">
    <property type="entry name" value="Ser-Thr/Tyr_kinase_cat_dom"/>
</dbReference>
<accession>A0A9N8WBG3</accession>
<dbReference type="PANTHER" id="PTHR44329">
    <property type="entry name" value="SERINE/THREONINE-PROTEIN KINASE TNNI3K-RELATED"/>
    <property type="match status" value="1"/>
</dbReference>
<dbReference type="PANTHER" id="PTHR44329:SF214">
    <property type="entry name" value="PROTEIN KINASE DOMAIN-CONTAINING PROTEIN"/>
    <property type="match status" value="1"/>
</dbReference>
<comment type="caution">
    <text evidence="2">The sequence shown here is derived from an EMBL/GenBank/DDBJ whole genome shotgun (WGS) entry which is preliminary data.</text>
</comment>
<dbReference type="GO" id="GO:0004674">
    <property type="term" value="F:protein serine/threonine kinase activity"/>
    <property type="evidence" value="ECO:0007669"/>
    <property type="project" value="TreeGrafter"/>
</dbReference>
<protein>
    <submittedName>
        <fullName evidence="2">745_t:CDS:1</fullName>
    </submittedName>
</protein>
<evidence type="ECO:0000259" key="1">
    <source>
        <dbReference type="Pfam" id="PF07714"/>
    </source>
</evidence>
<dbReference type="InterPro" id="IPR051681">
    <property type="entry name" value="Ser/Thr_Kinases-Pseudokinases"/>
</dbReference>
<name>A0A9N8WBG3_FUNMO</name>
<keyword evidence="3" id="KW-1185">Reference proteome</keyword>
<gene>
    <name evidence="2" type="ORF">FMOSSE_LOCUS2979</name>
</gene>
<dbReference type="Pfam" id="PF07714">
    <property type="entry name" value="PK_Tyr_Ser-Thr"/>
    <property type="match status" value="1"/>
</dbReference>
<evidence type="ECO:0000313" key="3">
    <source>
        <dbReference type="Proteomes" id="UP000789375"/>
    </source>
</evidence>
<dbReference type="Proteomes" id="UP000789375">
    <property type="component" value="Unassembled WGS sequence"/>
</dbReference>
<organism evidence="2 3">
    <name type="scientific">Funneliformis mosseae</name>
    <name type="common">Endomycorrhizal fungus</name>
    <name type="synonym">Glomus mosseae</name>
    <dbReference type="NCBI Taxonomy" id="27381"/>
    <lineage>
        <taxon>Eukaryota</taxon>
        <taxon>Fungi</taxon>
        <taxon>Fungi incertae sedis</taxon>
        <taxon>Mucoromycota</taxon>
        <taxon>Glomeromycotina</taxon>
        <taxon>Glomeromycetes</taxon>
        <taxon>Glomerales</taxon>
        <taxon>Glomeraceae</taxon>
        <taxon>Funneliformis</taxon>
    </lineage>
</organism>
<evidence type="ECO:0000313" key="2">
    <source>
        <dbReference type="EMBL" id="CAG8480168.1"/>
    </source>
</evidence>
<dbReference type="Gene3D" id="1.10.510.10">
    <property type="entry name" value="Transferase(Phosphotransferase) domain 1"/>
    <property type="match status" value="2"/>
</dbReference>
<proteinExistence type="predicted"/>